<name>A0A9D3LJD3_ANGAN</name>
<dbReference type="EMBL" id="JAFIRN010000019">
    <property type="protein sequence ID" value="KAG5830484.1"/>
    <property type="molecule type" value="Genomic_DNA"/>
</dbReference>
<sequence length="132" mass="14416">MNRRAQCEHTPTAQRRCDEPLAEGRQESSELIPADPVLRHLGPGLLYQQQDVLGELAHRPRPAGLRQAYLAALSATTGASGGTPLIPARFRHSTSASSLPRRRDQGEREREVLAVTRSSRAFGPVVEGNQNS</sequence>
<gene>
    <name evidence="2" type="ORF">ANANG_G00311110</name>
</gene>
<organism evidence="2 3">
    <name type="scientific">Anguilla anguilla</name>
    <name type="common">European freshwater eel</name>
    <name type="synonym">Muraena anguilla</name>
    <dbReference type="NCBI Taxonomy" id="7936"/>
    <lineage>
        <taxon>Eukaryota</taxon>
        <taxon>Metazoa</taxon>
        <taxon>Chordata</taxon>
        <taxon>Craniata</taxon>
        <taxon>Vertebrata</taxon>
        <taxon>Euteleostomi</taxon>
        <taxon>Actinopterygii</taxon>
        <taxon>Neopterygii</taxon>
        <taxon>Teleostei</taxon>
        <taxon>Anguilliformes</taxon>
        <taxon>Anguillidae</taxon>
        <taxon>Anguilla</taxon>
    </lineage>
</organism>
<dbReference type="Proteomes" id="UP001044222">
    <property type="component" value="Chromosome 19"/>
</dbReference>
<protein>
    <submittedName>
        <fullName evidence="2">Uncharacterized protein</fullName>
    </submittedName>
</protein>
<accession>A0A9D3LJD3</accession>
<reference evidence="2" key="1">
    <citation type="submission" date="2021-01" db="EMBL/GenBank/DDBJ databases">
        <title>A chromosome-scale assembly of European eel, Anguilla anguilla.</title>
        <authorList>
            <person name="Henkel C."/>
            <person name="Jong-Raadsen S.A."/>
            <person name="Dufour S."/>
            <person name="Weltzien F.-A."/>
            <person name="Palstra A.P."/>
            <person name="Pelster B."/>
            <person name="Spaink H.P."/>
            <person name="Van Den Thillart G.E."/>
            <person name="Jansen H."/>
            <person name="Zahm M."/>
            <person name="Klopp C."/>
            <person name="Cedric C."/>
            <person name="Louis A."/>
            <person name="Berthelot C."/>
            <person name="Parey E."/>
            <person name="Roest Crollius H."/>
            <person name="Montfort J."/>
            <person name="Robinson-Rechavi M."/>
            <person name="Bucao C."/>
            <person name="Bouchez O."/>
            <person name="Gislard M."/>
            <person name="Lluch J."/>
            <person name="Milhes M."/>
            <person name="Lampietro C."/>
            <person name="Lopez Roques C."/>
            <person name="Donnadieu C."/>
            <person name="Braasch I."/>
            <person name="Desvignes T."/>
            <person name="Postlethwait J."/>
            <person name="Bobe J."/>
            <person name="Guiguen Y."/>
            <person name="Dirks R."/>
        </authorList>
    </citation>
    <scope>NUCLEOTIDE SEQUENCE</scope>
    <source>
        <strain evidence="2">Tag_6206</strain>
        <tissue evidence="2">Liver</tissue>
    </source>
</reference>
<feature type="region of interest" description="Disordered" evidence="1">
    <location>
        <begin position="80"/>
        <end position="110"/>
    </location>
</feature>
<comment type="caution">
    <text evidence="2">The sequence shown here is derived from an EMBL/GenBank/DDBJ whole genome shotgun (WGS) entry which is preliminary data.</text>
</comment>
<dbReference type="AlphaFoldDB" id="A0A9D3LJD3"/>
<keyword evidence="3" id="KW-1185">Reference proteome</keyword>
<evidence type="ECO:0000256" key="1">
    <source>
        <dbReference type="SAM" id="MobiDB-lite"/>
    </source>
</evidence>
<feature type="compositionally biased region" description="Basic and acidic residues" evidence="1">
    <location>
        <begin position="101"/>
        <end position="110"/>
    </location>
</feature>
<proteinExistence type="predicted"/>
<feature type="compositionally biased region" description="Basic and acidic residues" evidence="1">
    <location>
        <begin position="15"/>
        <end position="28"/>
    </location>
</feature>
<evidence type="ECO:0000313" key="2">
    <source>
        <dbReference type="EMBL" id="KAG5830484.1"/>
    </source>
</evidence>
<feature type="region of interest" description="Disordered" evidence="1">
    <location>
        <begin position="1"/>
        <end position="33"/>
    </location>
</feature>
<evidence type="ECO:0000313" key="3">
    <source>
        <dbReference type="Proteomes" id="UP001044222"/>
    </source>
</evidence>